<dbReference type="Proteomes" id="UP000036681">
    <property type="component" value="Unplaced"/>
</dbReference>
<accession>A0A0M3IQK2</accession>
<evidence type="ECO:0000313" key="3">
    <source>
        <dbReference type="WBParaSite" id="ALUE_0002103001-mRNA-1"/>
    </source>
</evidence>
<name>A0A0M3IQK2_ASCLU</name>
<reference evidence="3" key="1">
    <citation type="submission" date="2017-02" db="UniProtKB">
        <authorList>
            <consortium name="WormBaseParasite"/>
        </authorList>
    </citation>
    <scope>IDENTIFICATION</scope>
</reference>
<proteinExistence type="predicted"/>
<evidence type="ECO:0000256" key="1">
    <source>
        <dbReference type="SAM" id="SignalP"/>
    </source>
</evidence>
<dbReference type="WBParaSite" id="ALUE_0002103001-mRNA-1">
    <property type="protein sequence ID" value="ALUE_0002103001-mRNA-1"/>
    <property type="gene ID" value="ALUE_0002103001"/>
</dbReference>
<keyword evidence="2" id="KW-1185">Reference proteome</keyword>
<evidence type="ECO:0000313" key="2">
    <source>
        <dbReference type="Proteomes" id="UP000036681"/>
    </source>
</evidence>
<dbReference type="AlphaFoldDB" id="A0A0M3IQK2"/>
<protein>
    <submittedName>
        <fullName evidence="3">Peptidase A1 domain-containing protein</fullName>
    </submittedName>
</protein>
<keyword evidence="1" id="KW-0732">Signal</keyword>
<feature type="chain" id="PRO_5005657433" evidence="1">
    <location>
        <begin position="19"/>
        <end position="99"/>
    </location>
</feature>
<feature type="signal peptide" evidence="1">
    <location>
        <begin position="1"/>
        <end position="18"/>
    </location>
</feature>
<sequence length="99" mass="10597">MLLLALAIAHALRQFWCAYKSTDLSDSASLESVSTQSCAPSAITSSVFERQPTNVEFSKAMCDDDITALVVDNGSGMCKACGFNSCTSLTQSMCSKQIR</sequence>
<organism evidence="2 3">
    <name type="scientific">Ascaris lumbricoides</name>
    <name type="common">Giant roundworm</name>
    <dbReference type="NCBI Taxonomy" id="6252"/>
    <lineage>
        <taxon>Eukaryota</taxon>
        <taxon>Metazoa</taxon>
        <taxon>Ecdysozoa</taxon>
        <taxon>Nematoda</taxon>
        <taxon>Chromadorea</taxon>
        <taxon>Rhabditida</taxon>
        <taxon>Spirurina</taxon>
        <taxon>Ascaridomorpha</taxon>
        <taxon>Ascaridoidea</taxon>
        <taxon>Ascarididae</taxon>
        <taxon>Ascaris</taxon>
    </lineage>
</organism>